<dbReference type="EMBL" id="DTOZ01000185">
    <property type="protein sequence ID" value="HGE78845.1"/>
    <property type="molecule type" value="Genomic_DNA"/>
</dbReference>
<sequence>MMLCRSIRQVTKKKGVTMSMIKLQLVFFVIAATLVGGGLNSPFLESRDPWGTYVGKFYEVRAYSNGTTNYLGPYDTYGYRYQCVEWINRFYVQMMLHKNMRGSGDANQYYDKYESLGLNRYPNGGTEPPQPKDILCSNGGLHGHVAIVREVGSNYVKVIQQNWYNDYRDSSMTLSMTVSGGHYTVSGFNSSYPIQGWLRKPPIAVYDYVHHIEDNWPEFTRYGPSNYWYEYTFDPANSSNTIGVCRNHLWWTYSNGNTISNYGIWRPNLAYSGDYEIFVFVPANYATTQNAKYEIHHANGTTIVPVNQNNYYGIFVSLGQFRFNAGTSGYVLLADNTGEPVQSRMIAFDDIAFVYKGEGGPVEEARAEQSGVFTFEINNSLNLSSTKIKYGLPKSCDVSLKIYNIAG</sequence>
<organism evidence="2">
    <name type="scientific">candidate division WOR-3 bacterium</name>
    <dbReference type="NCBI Taxonomy" id="2052148"/>
    <lineage>
        <taxon>Bacteria</taxon>
        <taxon>Bacteria division WOR-3</taxon>
    </lineage>
</organism>
<dbReference type="Pfam" id="PF05257">
    <property type="entry name" value="CHAP"/>
    <property type="match status" value="1"/>
</dbReference>
<dbReference type="PANTHER" id="PTHR30094">
    <property type="entry name" value="BIFUNCTIONAL GLUTATHIONYLSPERMIDINE SYNTHETASE/AMIDASE-RELATED"/>
    <property type="match status" value="1"/>
</dbReference>
<dbReference type="Pfam" id="PF25275">
    <property type="entry name" value="Golvesin_C"/>
    <property type="match status" value="1"/>
</dbReference>
<evidence type="ECO:0000313" key="2">
    <source>
        <dbReference type="EMBL" id="HGE78845.1"/>
    </source>
</evidence>
<dbReference type="AlphaFoldDB" id="A0A7V3RIG8"/>
<comment type="caution">
    <text evidence="2">The sequence shown here is derived from an EMBL/GenBank/DDBJ whole genome shotgun (WGS) entry which is preliminary data.</text>
</comment>
<gene>
    <name evidence="2" type="ORF">ENX68_07630</name>
</gene>
<reference evidence="2" key="1">
    <citation type="journal article" date="2020" name="mSystems">
        <title>Genome- and Community-Level Interaction Insights into Carbon Utilization and Element Cycling Functions of Hydrothermarchaeota in Hydrothermal Sediment.</title>
        <authorList>
            <person name="Zhou Z."/>
            <person name="Liu Y."/>
            <person name="Xu W."/>
            <person name="Pan J."/>
            <person name="Luo Z.H."/>
            <person name="Li M."/>
        </authorList>
    </citation>
    <scope>NUCLEOTIDE SEQUENCE [LARGE SCALE GENOMIC DNA]</scope>
    <source>
        <strain evidence="2">SpSt-961</strain>
    </source>
</reference>
<dbReference type="Gene3D" id="3.90.1720.10">
    <property type="entry name" value="endopeptidase domain like (from Nostoc punctiforme)"/>
    <property type="match status" value="1"/>
</dbReference>
<dbReference type="SUPFAM" id="SSF54001">
    <property type="entry name" value="Cysteine proteinases"/>
    <property type="match status" value="1"/>
</dbReference>
<accession>A0A7V3RIG8</accession>
<dbReference type="InterPro" id="IPR038765">
    <property type="entry name" value="Papain-like_cys_pep_sf"/>
</dbReference>
<name>A0A7V3RIG8_UNCW3</name>
<dbReference type="InterPro" id="IPR051705">
    <property type="entry name" value="Gsp_Synthetase/Amidase"/>
</dbReference>
<evidence type="ECO:0000259" key="1">
    <source>
        <dbReference type="PROSITE" id="PS50911"/>
    </source>
</evidence>
<protein>
    <submittedName>
        <fullName evidence="2">CHAP domain-containing protein</fullName>
    </submittedName>
</protein>
<dbReference type="PROSITE" id="PS50911">
    <property type="entry name" value="CHAP"/>
    <property type="match status" value="1"/>
</dbReference>
<dbReference type="PANTHER" id="PTHR30094:SF0">
    <property type="entry name" value="BIFUNCTIONAL GLUTATHIONYLSPERMIDINE SYNTHETASE_AMIDASE-RELATED"/>
    <property type="match status" value="1"/>
</dbReference>
<dbReference type="GO" id="GO:0016874">
    <property type="term" value="F:ligase activity"/>
    <property type="evidence" value="ECO:0007669"/>
    <property type="project" value="TreeGrafter"/>
</dbReference>
<dbReference type="InterPro" id="IPR007921">
    <property type="entry name" value="CHAP_dom"/>
</dbReference>
<proteinExistence type="predicted"/>
<feature type="domain" description="Peptidase C51" evidence="1">
    <location>
        <begin position="58"/>
        <end position="186"/>
    </location>
</feature>
<dbReference type="InterPro" id="IPR033803">
    <property type="entry name" value="CBD-like_Golvesin-Xly"/>
</dbReference>